<dbReference type="Proteomes" id="UP000569005">
    <property type="component" value="Unassembled WGS sequence"/>
</dbReference>
<keyword evidence="2" id="KW-1185">Reference proteome</keyword>
<proteinExistence type="predicted"/>
<organism evidence="1 2">
    <name type="scientific">Tunturiibacter gelidiferens</name>
    <dbReference type="NCBI Taxonomy" id="3069689"/>
    <lineage>
        <taxon>Bacteria</taxon>
        <taxon>Pseudomonadati</taxon>
        <taxon>Acidobacteriota</taxon>
        <taxon>Terriglobia</taxon>
        <taxon>Terriglobales</taxon>
        <taxon>Acidobacteriaceae</taxon>
        <taxon>Tunturiibacter</taxon>
    </lineage>
</organism>
<sequence>MQFKIDREKSAVAASITPIDTETKMTQLGVAQSFRRLRPLGQVFLSCIVGCWLTGVCQAQILQQDAKPITVVYMSGEVEHYVVKWTGSRDIEHHEDGHPSEPLKGWITDTRQCHWSIATRIVRKLYLLNRNGQEYAQEELTTPLVENFANQGSDFILTQLRPENCGNANSRYESDVANSTKHVAELFPTNVAKDYQVVLNTLRTWPNVKSVQPK</sequence>
<evidence type="ECO:0000313" key="1">
    <source>
        <dbReference type="EMBL" id="MBB5337840.1"/>
    </source>
</evidence>
<protein>
    <submittedName>
        <fullName evidence="1">Uncharacterized protein</fullName>
    </submittedName>
</protein>
<dbReference type="EMBL" id="JACHEA010000001">
    <property type="protein sequence ID" value="MBB5337840.1"/>
    <property type="molecule type" value="Genomic_DNA"/>
</dbReference>
<reference evidence="1" key="1">
    <citation type="submission" date="2020-08" db="EMBL/GenBank/DDBJ databases">
        <title>Genomic Encyclopedia of Type Strains, Phase IV (KMG-V): Genome sequencing to study the core and pangenomes of soil and plant-associated prokaryotes.</title>
        <authorList>
            <person name="Whitman W."/>
        </authorList>
    </citation>
    <scope>NUCLEOTIDE SEQUENCE</scope>
    <source>
        <strain evidence="1">M8UP15</strain>
    </source>
</reference>
<comment type="caution">
    <text evidence="1">The sequence shown here is derived from an EMBL/GenBank/DDBJ whole genome shotgun (WGS) entry which is preliminary data.</text>
</comment>
<evidence type="ECO:0000313" key="2">
    <source>
        <dbReference type="Proteomes" id="UP000569005"/>
    </source>
</evidence>
<accession>A0ACC5NTE5</accession>
<name>A0ACC5NTE5_9BACT</name>
<gene>
    <name evidence="1" type="ORF">HDF13_000173</name>
</gene>